<feature type="active site" description="Proton donor/acceptor" evidence="11">
    <location>
        <position position="176"/>
    </location>
</feature>
<evidence type="ECO:0000256" key="6">
    <source>
        <dbReference type="ARBA" id="ARBA00022984"/>
    </source>
</evidence>
<dbReference type="GO" id="GO:0008360">
    <property type="term" value="P:regulation of cell shape"/>
    <property type="evidence" value="ECO:0007669"/>
    <property type="project" value="UniProtKB-KW"/>
</dbReference>
<dbReference type="FunFam" id="3.20.20.300:FF:000001">
    <property type="entry name" value="Beta-hexosaminidase"/>
    <property type="match status" value="1"/>
</dbReference>
<dbReference type="UniPathway" id="UPA00544"/>
<comment type="caution">
    <text evidence="13">The sequence shown here is derived from an EMBL/GenBank/DDBJ whole genome shotgun (WGS) entry which is preliminary data.</text>
</comment>
<dbReference type="PANTHER" id="PTHR30480">
    <property type="entry name" value="BETA-HEXOSAMINIDASE-RELATED"/>
    <property type="match status" value="1"/>
</dbReference>
<evidence type="ECO:0000256" key="11">
    <source>
        <dbReference type="HAMAP-Rule" id="MF_00364"/>
    </source>
</evidence>
<comment type="similarity">
    <text evidence="11">Belongs to the glycosyl hydrolase 3 family. NagZ subfamily.</text>
</comment>
<keyword evidence="7 11" id="KW-0326">Glycosidase</keyword>
<organism evidence="13 14">
    <name type="scientific">Shewanella fodinae</name>
    <dbReference type="NCBI Taxonomy" id="552357"/>
    <lineage>
        <taxon>Bacteria</taxon>
        <taxon>Pseudomonadati</taxon>
        <taxon>Pseudomonadota</taxon>
        <taxon>Gammaproteobacteria</taxon>
        <taxon>Alteromonadales</taxon>
        <taxon>Shewanellaceae</taxon>
        <taxon>Shewanella</taxon>
    </lineage>
</organism>
<evidence type="ECO:0000256" key="10">
    <source>
        <dbReference type="ARBA" id="ARBA00037880"/>
    </source>
</evidence>
<dbReference type="EMBL" id="SLWF01000009">
    <property type="protein sequence ID" value="TCN85433.1"/>
    <property type="molecule type" value="Genomic_DNA"/>
</dbReference>
<keyword evidence="2 11" id="KW-0963">Cytoplasm</keyword>
<keyword evidence="9 11" id="KW-0961">Cell wall biogenesis/degradation</keyword>
<evidence type="ECO:0000256" key="4">
    <source>
        <dbReference type="ARBA" id="ARBA00022801"/>
    </source>
</evidence>
<dbReference type="SUPFAM" id="SSF51445">
    <property type="entry name" value="(Trans)glycosidases"/>
    <property type="match status" value="1"/>
</dbReference>
<keyword evidence="6 11" id="KW-0573">Peptidoglycan synthesis</keyword>
<comment type="function">
    <text evidence="11">Plays a role in peptidoglycan recycling by cleaving the terminal beta-1,4-linked N-acetylglucosamine (GlcNAc) from peptide-linked peptidoglycan fragments, giving rise to free GlcNAc, anhydro-N-acetylmuramic acid and anhydro-N-acetylmuramic acid-linked peptides.</text>
</comment>
<sequence length="334" mass="36158">MSYLMLDVAGTQLQGDEFEVLQHPAVGGLILFSRNYQSREQLIELVRSVRQIRPELIIAVDHEGGRVQRFRDGFSQIPAMGSILPAAQDMTQALDWAKELGFLMAVELLACDIDLSFAPVLDLDGISEVIGKRAFASDAATVTALARSFVAGMQDSGMAAVGKHFPGHGSVAADTHHAQAVDNRALSEIAANDLQPFKTLIAEGALQGIMPAHVIYPQADAKPAGFSHFWLQQVLRQQLQFNGVIFSDDLGMKGAAFAGDFRQRATAAIAAGCDMVLVCNEPEGARTLLQDFVWPVSANDMLARLRPDQGRLLDALQNESRWLSASALAARLHP</sequence>
<keyword evidence="4 11" id="KW-0378">Hydrolase</keyword>
<dbReference type="PANTHER" id="PTHR30480:SF13">
    <property type="entry name" value="BETA-HEXOSAMINIDASE"/>
    <property type="match status" value="1"/>
</dbReference>
<dbReference type="Proteomes" id="UP000294832">
    <property type="component" value="Unassembled WGS sequence"/>
</dbReference>
<dbReference type="GO" id="GO:0009252">
    <property type="term" value="P:peptidoglycan biosynthetic process"/>
    <property type="evidence" value="ECO:0007669"/>
    <property type="project" value="UniProtKB-KW"/>
</dbReference>
<evidence type="ECO:0000259" key="12">
    <source>
        <dbReference type="Pfam" id="PF00933"/>
    </source>
</evidence>
<comment type="catalytic activity">
    <reaction evidence="1 11">
        <text>Hydrolysis of terminal non-reducing N-acetyl-D-hexosamine residues in N-acetyl-beta-D-hexosaminides.</text>
        <dbReference type="EC" id="3.2.1.52"/>
    </reaction>
</comment>
<dbReference type="Gene3D" id="3.20.20.300">
    <property type="entry name" value="Glycoside hydrolase, family 3, N-terminal domain"/>
    <property type="match status" value="1"/>
</dbReference>
<dbReference type="OrthoDB" id="9786661at2"/>
<keyword evidence="14" id="KW-1185">Reference proteome</keyword>
<feature type="binding site" evidence="11">
    <location>
        <position position="69"/>
    </location>
    <ligand>
        <name>substrate</name>
    </ligand>
</feature>
<dbReference type="GO" id="GO:0051301">
    <property type="term" value="P:cell division"/>
    <property type="evidence" value="ECO:0007669"/>
    <property type="project" value="UniProtKB-KW"/>
</dbReference>
<evidence type="ECO:0000256" key="9">
    <source>
        <dbReference type="ARBA" id="ARBA00023316"/>
    </source>
</evidence>
<dbReference type="HAMAP" id="MF_00364">
    <property type="entry name" value="NagZ"/>
    <property type="match status" value="1"/>
</dbReference>
<feature type="domain" description="Glycoside hydrolase family 3 N-terminal" evidence="12">
    <location>
        <begin position="12"/>
        <end position="282"/>
    </location>
</feature>
<feature type="binding site" evidence="11">
    <location>
        <begin position="163"/>
        <end position="164"/>
    </location>
    <ligand>
        <name>substrate</name>
    </ligand>
</feature>
<reference evidence="13 14" key="1">
    <citation type="submission" date="2019-03" db="EMBL/GenBank/DDBJ databases">
        <title>Freshwater and sediment microbial communities from various areas in North America, analyzing microbe dynamics in response to fracking.</title>
        <authorList>
            <person name="Lamendella R."/>
        </authorList>
    </citation>
    <scope>NUCLEOTIDE SEQUENCE [LARGE SCALE GENOMIC DNA]</scope>
    <source>
        <strain evidence="13 14">74A</strain>
    </source>
</reference>
<keyword evidence="5 11" id="KW-0133">Cell shape</keyword>
<keyword evidence="3 11" id="KW-0132">Cell division</keyword>
<evidence type="ECO:0000256" key="3">
    <source>
        <dbReference type="ARBA" id="ARBA00022618"/>
    </source>
</evidence>
<dbReference type="Pfam" id="PF00933">
    <property type="entry name" value="Glyco_hydro_3"/>
    <property type="match status" value="1"/>
</dbReference>
<gene>
    <name evidence="11" type="primary">nagZ</name>
    <name evidence="13" type="ORF">EDC91_10993</name>
</gene>
<dbReference type="InterPro" id="IPR019800">
    <property type="entry name" value="Glyco_hydro_3_AS"/>
</dbReference>
<feature type="binding site" evidence="11">
    <location>
        <position position="133"/>
    </location>
    <ligand>
        <name>substrate</name>
    </ligand>
</feature>
<feature type="site" description="Important for catalytic activity" evidence="11">
    <location>
        <position position="174"/>
    </location>
</feature>
<accession>A0A4R2FC03</accession>
<dbReference type="GO" id="GO:0009254">
    <property type="term" value="P:peptidoglycan turnover"/>
    <property type="evidence" value="ECO:0007669"/>
    <property type="project" value="UniProtKB-UniRule"/>
</dbReference>
<dbReference type="InterPro" id="IPR036962">
    <property type="entry name" value="Glyco_hydro_3_N_sf"/>
</dbReference>
<dbReference type="AlphaFoldDB" id="A0A4R2FC03"/>
<dbReference type="InterPro" id="IPR001764">
    <property type="entry name" value="Glyco_hydro_3_N"/>
</dbReference>
<evidence type="ECO:0000256" key="8">
    <source>
        <dbReference type="ARBA" id="ARBA00023306"/>
    </source>
</evidence>
<dbReference type="GO" id="GO:0005975">
    <property type="term" value="P:carbohydrate metabolic process"/>
    <property type="evidence" value="ECO:0007669"/>
    <property type="project" value="InterPro"/>
</dbReference>
<comment type="pathway">
    <text evidence="10 11">Cell wall biogenesis; peptidoglycan recycling.</text>
</comment>
<name>A0A4R2FC03_9GAMM</name>
<evidence type="ECO:0000313" key="13">
    <source>
        <dbReference type="EMBL" id="TCN85433.1"/>
    </source>
</evidence>
<dbReference type="GO" id="GO:0004563">
    <property type="term" value="F:beta-N-acetylhexosaminidase activity"/>
    <property type="evidence" value="ECO:0007669"/>
    <property type="project" value="UniProtKB-UniRule"/>
</dbReference>
<dbReference type="RefSeq" id="WP_133038705.1">
    <property type="nucleotide sequence ID" value="NZ_SLWF01000009.1"/>
</dbReference>
<proteinExistence type="inferred from homology"/>
<protein>
    <recommendedName>
        <fullName evidence="11">Beta-hexosaminidase</fullName>
        <ecNumber evidence="11">3.2.1.52</ecNumber>
    </recommendedName>
    <alternativeName>
        <fullName evidence="11">Beta-N-acetylhexosaminidase</fullName>
    </alternativeName>
    <alternativeName>
        <fullName evidence="11">N-acetyl-beta-glucosaminidase</fullName>
    </alternativeName>
</protein>
<dbReference type="NCBIfam" id="NF003740">
    <property type="entry name" value="PRK05337.1"/>
    <property type="match status" value="1"/>
</dbReference>
<dbReference type="InterPro" id="IPR017853">
    <property type="entry name" value="GH"/>
</dbReference>
<feature type="binding site" evidence="11">
    <location>
        <position position="61"/>
    </location>
    <ligand>
        <name>substrate</name>
    </ligand>
</feature>
<evidence type="ECO:0000256" key="5">
    <source>
        <dbReference type="ARBA" id="ARBA00022960"/>
    </source>
</evidence>
<dbReference type="GO" id="GO:0005737">
    <property type="term" value="C:cytoplasm"/>
    <property type="evidence" value="ECO:0007669"/>
    <property type="project" value="UniProtKB-SubCell"/>
</dbReference>
<dbReference type="InterPro" id="IPR050226">
    <property type="entry name" value="NagZ_Beta-hexosaminidase"/>
</dbReference>
<evidence type="ECO:0000256" key="2">
    <source>
        <dbReference type="ARBA" id="ARBA00022490"/>
    </source>
</evidence>
<evidence type="ECO:0000256" key="7">
    <source>
        <dbReference type="ARBA" id="ARBA00023295"/>
    </source>
</evidence>
<dbReference type="InterPro" id="IPR022956">
    <property type="entry name" value="Beta_hexosaminidase_bac"/>
</dbReference>
<comment type="subcellular location">
    <subcellularLocation>
        <location evidence="11">Cytoplasm</location>
    </subcellularLocation>
</comment>
<dbReference type="PROSITE" id="PS00775">
    <property type="entry name" value="GLYCOSYL_HYDROL_F3"/>
    <property type="match status" value="1"/>
</dbReference>
<evidence type="ECO:0000313" key="14">
    <source>
        <dbReference type="Proteomes" id="UP000294832"/>
    </source>
</evidence>
<keyword evidence="8 11" id="KW-0131">Cell cycle</keyword>
<dbReference type="EC" id="3.2.1.52" evidence="11"/>
<dbReference type="GO" id="GO:0071555">
    <property type="term" value="P:cell wall organization"/>
    <property type="evidence" value="ECO:0007669"/>
    <property type="project" value="UniProtKB-KW"/>
</dbReference>
<evidence type="ECO:0000256" key="1">
    <source>
        <dbReference type="ARBA" id="ARBA00001231"/>
    </source>
</evidence>
<feature type="active site" description="Nucleophile" evidence="11">
    <location>
        <position position="248"/>
    </location>
</feature>